<reference evidence="6" key="3">
    <citation type="submission" date="2015-04" db="UniProtKB">
        <authorList>
            <consortium name="EnsemblPlants"/>
        </authorList>
    </citation>
    <scope>IDENTIFICATION</scope>
</reference>
<keyword evidence="5" id="KW-0472">Membrane</keyword>
<evidence type="ECO:0000256" key="3">
    <source>
        <dbReference type="ARBA" id="ARBA00022989"/>
    </source>
</evidence>
<keyword evidence="2" id="KW-0812">Transmembrane</keyword>
<evidence type="ECO:0000313" key="7">
    <source>
        <dbReference type="Proteomes" id="UP000032180"/>
    </source>
</evidence>
<evidence type="ECO:0000256" key="1">
    <source>
        <dbReference type="ARBA" id="ARBA00004225"/>
    </source>
</evidence>
<dbReference type="InterPro" id="IPR013946">
    <property type="entry name" value="NCA2-like"/>
</dbReference>
<dbReference type="EnsemblPlants" id="LPERR03G15480.1">
    <property type="protein sequence ID" value="LPERR03G15480.1"/>
    <property type="gene ID" value="LPERR03G15480"/>
</dbReference>
<dbReference type="PANTHER" id="PTHR28234:SF1">
    <property type="entry name" value="NUCLEAR CONTROL OF ATPASE PROTEIN 2"/>
    <property type="match status" value="1"/>
</dbReference>
<name>A0A0D9VU51_9ORYZ</name>
<organism evidence="6 7">
    <name type="scientific">Leersia perrieri</name>
    <dbReference type="NCBI Taxonomy" id="77586"/>
    <lineage>
        <taxon>Eukaryota</taxon>
        <taxon>Viridiplantae</taxon>
        <taxon>Streptophyta</taxon>
        <taxon>Embryophyta</taxon>
        <taxon>Tracheophyta</taxon>
        <taxon>Spermatophyta</taxon>
        <taxon>Magnoliopsida</taxon>
        <taxon>Liliopsida</taxon>
        <taxon>Poales</taxon>
        <taxon>Poaceae</taxon>
        <taxon>BOP clade</taxon>
        <taxon>Oryzoideae</taxon>
        <taxon>Oryzeae</taxon>
        <taxon>Oryzinae</taxon>
        <taxon>Leersia</taxon>
    </lineage>
</organism>
<dbReference type="eggNOG" id="ENOG502QQIS">
    <property type="taxonomic scope" value="Eukaryota"/>
</dbReference>
<keyword evidence="7" id="KW-1185">Reference proteome</keyword>
<dbReference type="GO" id="GO:0005741">
    <property type="term" value="C:mitochondrial outer membrane"/>
    <property type="evidence" value="ECO:0007669"/>
    <property type="project" value="TreeGrafter"/>
</dbReference>
<dbReference type="PANTHER" id="PTHR28234">
    <property type="entry name" value="NUCLEAR CONTROL OF ATPASE PROTEIN 2"/>
    <property type="match status" value="1"/>
</dbReference>
<evidence type="ECO:0000256" key="2">
    <source>
        <dbReference type="ARBA" id="ARBA00022692"/>
    </source>
</evidence>
<dbReference type="AlphaFoldDB" id="A0A0D9VU51"/>
<reference evidence="7" key="2">
    <citation type="submission" date="2013-12" db="EMBL/GenBank/DDBJ databases">
        <authorList>
            <person name="Yu Y."/>
            <person name="Lee S."/>
            <person name="de Baynast K."/>
            <person name="Wissotski M."/>
            <person name="Liu L."/>
            <person name="Talag J."/>
            <person name="Goicoechea J."/>
            <person name="Angelova A."/>
            <person name="Jetty R."/>
            <person name="Kudrna D."/>
            <person name="Golser W."/>
            <person name="Rivera L."/>
            <person name="Zhang J."/>
            <person name="Wing R."/>
        </authorList>
    </citation>
    <scope>NUCLEOTIDE SEQUENCE</scope>
</reference>
<reference evidence="6 7" key="1">
    <citation type="submission" date="2012-08" db="EMBL/GenBank/DDBJ databases">
        <title>Oryza genome evolution.</title>
        <authorList>
            <person name="Wing R.A."/>
        </authorList>
    </citation>
    <scope>NUCLEOTIDE SEQUENCE</scope>
</reference>
<protein>
    <submittedName>
        <fullName evidence="6">Uncharacterized protein</fullName>
    </submittedName>
</protein>
<keyword evidence="3" id="KW-1133">Transmembrane helix</keyword>
<dbReference type="HOGENOM" id="CLU_111341_0_0_1"/>
<accession>A0A0D9VU51</accession>
<evidence type="ECO:0000256" key="4">
    <source>
        <dbReference type="ARBA" id="ARBA00023128"/>
    </source>
</evidence>
<evidence type="ECO:0000256" key="5">
    <source>
        <dbReference type="ARBA" id="ARBA00023136"/>
    </source>
</evidence>
<dbReference type="Proteomes" id="UP000032180">
    <property type="component" value="Chromosome 3"/>
</dbReference>
<evidence type="ECO:0000313" key="6">
    <source>
        <dbReference type="EnsemblPlants" id="LPERR03G15480.1"/>
    </source>
</evidence>
<sequence>MPETFVILEDVVQHTLSNLHSIRNSILFWESINMGTDSQKVYYMILQRGPRAFVETTCQTLARHGRNGSPVQHLLNSLSDMIATKIGVLTRMQHYLASFIVEVYYEFDKLIGSHGSSDKLLYALFVLLNATFSKLEVALTNAGEV</sequence>
<dbReference type="Gramene" id="LPERR03G15480.1">
    <property type="protein sequence ID" value="LPERR03G15480.1"/>
    <property type="gene ID" value="LPERR03G15480"/>
</dbReference>
<proteinExistence type="predicted"/>
<keyword evidence="4" id="KW-0496">Mitochondrion</keyword>
<dbReference type="STRING" id="77586.A0A0D9VU51"/>
<comment type="subcellular location">
    <subcellularLocation>
        <location evidence="1">Mitochondrion membrane</location>
        <topology evidence="1">Multi-pass membrane protein</topology>
    </subcellularLocation>
</comment>